<dbReference type="RefSeq" id="WP_205115941.1">
    <property type="nucleotide sequence ID" value="NZ_JAFBCM010000001.1"/>
</dbReference>
<dbReference type="EMBL" id="JBHRZH010000062">
    <property type="protein sequence ID" value="MFC3766917.1"/>
    <property type="molecule type" value="Genomic_DNA"/>
</dbReference>
<evidence type="ECO:0000313" key="1">
    <source>
        <dbReference type="EMBL" id="MFC3766917.1"/>
    </source>
</evidence>
<name>A0ABV7YRB4_9ACTN</name>
<proteinExistence type="predicted"/>
<comment type="caution">
    <text evidence="1">The sequence shown here is derived from an EMBL/GenBank/DDBJ whole genome shotgun (WGS) entry which is preliminary data.</text>
</comment>
<sequence length="152" mass="17517">MAKDFDLLVGTWDSVQRRLKDYLNGDEWEEFEGVSNFRLLKDGWAHFDEVEFPAVGTAGLTIRLFDPAREEWSIYWASSRNGQLGLPPVVGKFGPDGVGNFYSEEQWEGHDIICRYQWSGITETTARWEQAFSLDGGKTWKPNWVADFTKRS</sequence>
<protein>
    <recommendedName>
        <fullName evidence="3">DUF1579 domain-containing protein</fullName>
    </recommendedName>
</protein>
<keyword evidence="2" id="KW-1185">Reference proteome</keyword>
<dbReference type="Proteomes" id="UP001595699">
    <property type="component" value="Unassembled WGS sequence"/>
</dbReference>
<gene>
    <name evidence="1" type="ORF">ACFOUW_39240</name>
</gene>
<evidence type="ECO:0008006" key="3">
    <source>
        <dbReference type="Google" id="ProtNLM"/>
    </source>
</evidence>
<accession>A0ABV7YRB4</accession>
<reference evidence="2" key="1">
    <citation type="journal article" date="2019" name="Int. J. Syst. Evol. Microbiol.">
        <title>The Global Catalogue of Microorganisms (GCM) 10K type strain sequencing project: providing services to taxonomists for standard genome sequencing and annotation.</title>
        <authorList>
            <consortium name="The Broad Institute Genomics Platform"/>
            <consortium name="The Broad Institute Genome Sequencing Center for Infectious Disease"/>
            <person name="Wu L."/>
            <person name="Ma J."/>
        </authorList>
    </citation>
    <scope>NUCLEOTIDE SEQUENCE [LARGE SCALE GENOMIC DNA]</scope>
    <source>
        <strain evidence="2">CGMCC 4.7241</strain>
    </source>
</reference>
<evidence type="ECO:0000313" key="2">
    <source>
        <dbReference type="Proteomes" id="UP001595699"/>
    </source>
</evidence>
<organism evidence="1 2">
    <name type="scientific">Tenggerimyces flavus</name>
    <dbReference type="NCBI Taxonomy" id="1708749"/>
    <lineage>
        <taxon>Bacteria</taxon>
        <taxon>Bacillati</taxon>
        <taxon>Actinomycetota</taxon>
        <taxon>Actinomycetes</taxon>
        <taxon>Propionibacteriales</taxon>
        <taxon>Nocardioidaceae</taxon>
        <taxon>Tenggerimyces</taxon>
    </lineage>
</organism>